<protein>
    <submittedName>
        <fullName evidence="8">Lipid II:glycine glycyltransferase FemX</fullName>
    </submittedName>
</protein>
<reference evidence="8 9" key="1">
    <citation type="journal article" date="2019" name="Int. J. Syst. Evol. Microbiol.">
        <title>The Global Catalogue of Microorganisms (GCM) 10K type strain sequencing project: providing services to taxonomists for standard genome sequencing and annotation.</title>
        <authorList>
            <consortium name="The Broad Institute Genomics Platform"/>
            <consortium name="The Broad Institute Genome Sequencing Center for Infectious Disease"/>
            <person name="Wu L."/>
            <person name="Ma J."/>
        </authorList>
    </citation>
    <scope>NUCLEOTIDE SEQUENCE [LARGE SCALE GENOMIC DNA]</scope>
    <source>
        <strain evidence="8 9">DSM 29988</strain>
    </source>
</reference>
<keyword evidence="9" id="KW-1185">Reference proteome</keyword>
<evidence type="ECO:0000256" key="5">
    <source>
        <dbReference type="ARBA" id="ARBA00023315"/>
    </source>
</evidence>
<proteinExistence type="inferred from homology"/>
<dbReference type="PANTHER" id="PTHR36174:SF1">
    <property type="entry name" value="LIPID II:GLYCINE GLYCYLTRANSFERASE"/>
    <property type="match status" value="1"/>
</dbReference>
<accession>A0ABD5ZJE9</accession>
<evidence type="ECO:0000259" key="7">
    <source>
        <dbReference type="Pfam" id="PF13480"/>
    </source>
</evidence>
<comment type="caution">
    <text evidence="8">The sequence shown here is derived from an EMBL/GenBank/DDBJ whole genome shotgun (WGS) entry which is preliminary data.</text>
</comment>
<evidence type="ECO:0000256" key="2">
    <source>
        <dbReference type="ARBA" id="ARBA00022679"/>
    </source>
</evidence>
<gene>
    <name evidence="8" type="ORF">ACFQJC_18015</name>
</gene>
<evidence type="ECO:0000256" key="6">
    <source>
        <dbReference type="ARBA" id="ARBA00023316"/>
    </source>
</evidence>
<dbReference type="AlphaFoldDB" id="A0ABD5ZJE9"/>
<name>A0ABD5ZJE9_9EURY</name>
<feature type="domain" description="BioF2-like acetyltransferase" evidence="7">
    <location>
        <begin position="169"/>
        <end position="305"/>
    </location>
</feature>
<keyword evidence="5" id="KW-0012">Acyltransferase</keyword>
<dbReference type="PANTHER" id="PTHR36174">
    <property type="entry name" value="LIPID II:GLYCINE GLYCYLTRANSFERASE"/>
    <property type="match status" value="1"/>
</dbReference>
<sequence>MTLEIRELDASQHEEWDSYVARSPDAGLFHQYHALTVQATYSNAVLHPLVGFNGNEPVGLFPIFEVEKGPFKAAFSPPPDIRVTYLGPAMLDMGNMKARKVEQLRTEFIEGCDEWVQQAFSPQYTHIRTNGSYDDMRPFIWGGCDAEPKYTYLVDLRPDEDDLLMSFSRNARRNIRDGRKFAQNISIGGVEALRAIVEQVRGRYEEQDEYFGIPTNFVVDLYEGLPEGQIKPYVFRDGDEFVGGIIALDYGDRVYRWQGGVKTENDVDGQINDNLDWRVMVDAKANGKSWYDLVGANNPRLNGYKSKFNPTLAMHYQVEHGSMLAKAAAHVYKRTLTPLVTPNGATHRPPPIAAMETLYKRFH</sequence>
<keyword evidence="3" id="KW-0133">Cell shape</keyword>
<dbReference type="RefSeq" id="WP_390226076.1">
    <property type="nucleotide sequence ID" value="NZ_JBHTAA010000015.1"/>
</dbReference>
<keyword evidence="4" id="KW-0573">Peptidoglycan synthesis</keyword>
<dbReference type="EMBL" id="JBHTAA010000015">
    <property type="protein sequence ID" value="MFC7205411.1"/>
    <property type="molecule type" value="Genomic_DNA"/>
</dbReference>
<dbReference type="SUPFAM" id="SSF55729">
    <property type="entry name" value="Acyl-CoA N-acyltransferases (Nat)"/>
    <property type="match status" value="1"/>
</dbReference>
<dbReference type="InterPro" id="IPR038740">
    <property type="entry name" value="BioF2-like_GNAT_dom"/>
</dbReference>
<dbReference type="Proteomes" id="UP001596481">
    <property type="component" value="Unassembled WGS sequence"/>
</dbReference>
<evidence type="ECO:0000313" key="9">
    <source>
        <dbReference type="Proteomes" id="UP001596481"/>
    </source>
</evidence>
<evidence type="ECO:0000256" key="1">
    <source>
        <dbReference type="ARBA" id="ARBA00009943"/>
    </source>
</evidence>
<dbReference type="Gene3D" id="3.40.630.30">
    <property type="match status" value="1"/>
</dbReference>
<dbReference type="GO" id="GO:0016746">
    <property type="term" value="F:acyltransferase activity"/>
    <property type="evidence" value="ECO:0007669"/>
    <property type="project" value="UniProtKB-KW"/>
</dbReference>
<dbReference type="InterPro" id="IPR016181">
    <property type="entry name" value="Acyl_CoA_acyltransferase"/>
</dbReference>
<dbReference type="PROSITE" id="PS51191">
    <property type="entry name" value="FEMABX"/>
    <property type="match status" value="1"/>
</dbReference>
<evidence type="ECO:0000256" key="3">
    <source>
        <dbReference type="ARBA" id="ARBA00022960"/>
    </source>
</evidence>
<comment type="similarity">
    <text evidence="1">Belongs to the FemABX family.</text>
</comment>
<dbReference type="InterPro" id="IPR003447">
    <property type="entry name" value="FEMABX"/>
</dbReference>
<dbReference type="GO" id="GO:0071555">
    <property type="term" value="P:cell wall organization"/>
    <property type="evidence" value="ECO:0007669"/>
    <property type="project" value="UniProtKB-KW"/>
</dbReference>
<keyword evidence="6" id="KW-0961">Cell wall biogenesis/degradation</keyword>
<dbReference type="Pfam" id="PF13480">
    <property type="entry name" value="Acetyltransf_6"/>
    <property type="match status" value="1"/>
</dbReference>
<keyword evidence="2" id="KW-0808">Transferase</keyword>
<dbReference type="InterPro" id="IPR050644">
    <property type="entry name" value="PG_Glycine_Bridge_Synth"/>
</dbReference>
<evidence type="ECO:0000256" key="4">
    <source>
        <dbReference type="ARBA" id="ARBA00022984"/>
    </source>
</evidence>
<dbReference type="GO" id="GO:0008360">
    <property type="term" value="P:regulation of cell shape"/>
    <property type="evidence" value="ECO:0007669"/>
    <property type="project" value="UniProtKB-KW"/>
</dbReference>
<organism evidence="8 9">
    <name type="scientific">Haloferax namakaokahaiae</name>
    <dbReference type="NCBI Taxonomy" id="1748331"/>
    <lineage>
        <taxon>Archaea</taxon>
        <taxon>Methanobacteriati</taxon>
        <taxon>Methanobacteriota</taxon>
        <taxon>Stenosarchaea group</taxon>
        <taxon>Halobacteria</taxon>
        <taxon>Halobacteriales</taxon>
        <taxon>Haloferacaceae</taxon>
        <taxon>Haloferax</taxon>
    </lineage>
</organism>
<evidence type="ECO:0000313" key="8">
    <source>
        <dbReference type="EMBL" id="MFC7205411.1"/>
    </source>
</evidence>